<comment type="catalytic activity">
    <reaction evidence="5">
        <text>L-seryl-[protein] + ATP = O-phospho-L-seryl-[protein] + ADP + H(+)</text>
        <dbReference type="Rhea" id="RHEA:17989"/>
        <dbReference type="Rhea" id="RHEA-COMP:9863"/>
        <dbReference type="Rhea" id="RHEA-COMP:11604"/>
        <dbReference type="ChEBI" id="CHEBI:15378"/>
        <dbReference type="ChEBI" id="CHEBI:29999"/>
        <dbReference type="ChEBI" id="CHEBI:30616"/>
        <dbReference type="ChEBI" id="CHEBI:83421"/>
        <dbReference type="ChEBI" id="CHEBI:456216"/>
        <dbReference type="EC" id="2.7.11.1"/>
    </reaction>
</comment>
<dbReference type="GO" id="GO:0006397">
    <property type="term" value="P:mRNA processing"/>
    <property type="evidence" value="ECO:0007669"/>
    <property type="project" value="InterPro"/>
</dbReference>
<comment type="caution">
    <text evidence="8">The sequence shown here is derived from an EMBL/GenBank/DDBJ whole genome shotgun (WGS) entry which is preliminary data.</text>
</comment>
<evidence type="ECO:0000313" key="8">
    <source>
        <dbReference type="EMBL" id="KRT82320.1"/>
    </source>
</evidence>
<dbReference type="EMBL" id="LJIG01009818">
    <property type="protein sequence ID" value="KRT82320.1"/>
    <property type="molecule type" value="Genomic_DNA"/>
</dbReference>
<dbReference type="OrthoDB" id="6764129at2759"/>
<feature type="non-terminal residue" evidence="8">
    <location>
        <position position="1"/>
    </location>
</feature>
<dbReference type="InterPro" id="IPR010513">
    <property type="entry name" value="KEN_dom"/>
</dbReference>
<dbReference type="Gene3D" id="1.20.1440.180">
    <property type="entry name" value="KEN domain"/>
    <property type="match status" value="1"/>
</dbReference>
<accession>A0A0T6B4H2</accession>
<evidence type="ECO:0000256" key="6">
    <source>
        <dbReference type="SAM" id="MobiDB-lite"/>
    </source>
</evidence>
<dbReference type="GO" id="GO:0005524">
    <property type="term" value="F:ATP binding"/>
    <property type="evidence" value="ECO:0007669"/>
    <property type="project" value="UniProtKB-KW"/>
</dbReference>
<name>A0A0T6B4H2_9SCAR</name>
<evidence type="ECO:0000256" key="2">
    <source>
        <dbReference type="ARBA" id="ARBA00022741"/>
    </source>
</evidence>
<dbReference type="Pfam" id="PF06479">
    <property type="entry name" value="Ribonuc_2-5A"/>
    <property type="match status" value="1"/>
</dbReference>
<feature type="compositionally biased region" description="Basic and acidic residues" evidence="6">
    <location>
        <begin position="231"/>
        <end position="252"/>
    </location>
</feature>
<dbReference type="AlphaFoldDB" id="A0A0T6B4H2"/>
<gene>
    <name evidence="8" type="ORF">AMK59_3943</name>
</gene>
<keyword evidence="9" id="KW-1185">Reference proteome</keyword>
<evidence type="ECO:0000313" key="9">
    <source>
        <dbReference type="Proteomes" id="UP000051574"/>
    </source>
</evidence>
<evidence type="ECO:0000256" key="3">
    <source>
        <dbReference type="ARBA" id="ARBA00022840"/>
    </source>
</evidence>
<dbReference type="FunFam" id="1.20.1440.180:FF:000001">
    <property type="entry name" value="Serine/threonine-protein kinase/endoribonuclease IRE1"/>
    <property type="match status" value="1"/>
</dbReference>
<organism evidence="8 9">
    <name type="scientific">Oryctes borbonicus</name>
    <dbReference type="NCBI Taxonomy" id="1629725"/>
    <lineage>
        <taxon>Eukaryota</taxon>
        <taxon>Metazoa</taxon>
        <taxon>Ecdysozoa</taxon>
        <taxon>Arthropoda</taxon>
        <taxon>Hexapoda</taxon>
        <taxon>Insecta</taxon>
        <taxon>Pterygota</taxon>
        <taxon>Neoptera</taxon>
        <taxon>Endopterygota</taxon>
        <taxon>Coleoptera</taxon>
        <taxon>Polyphaga</taxon>
        <taxon>Scarabaeiformia</taxon>
        <taxon>Scarabaeidae</taxon>
        <taxon>Dynastinae</taxon>
        <taxon>Oryctes</taxon>
    </lineage>
</organism>
<evidence type="ECO:0000259" key="7">
    <source>
        <dbReference type="PROSITE" id="PS51392"/>
    </source>
</evidence>
<reference evidence="8 9" key="1">
    <citation type="submission" date="2015-09" db="EMBL/GenBank/DDBJ databases">
        <title>Draft genome of the scarab beetle Oryctes borbonicus.</title>
        <authorList>
            <person name="Meyer J.M."/>
            <person name="Markov G.V."/>
            <person name="Baskaran P."/>
            <person name="Herrmann M."/>
            <person name="Sommer R.J."/>
            <person name="Roedelsperger C."/>
        </authorList>
    </citation>
    <scope>NUCLEOTIDE SEQUENCE [LARGE SCALE GENOMIC DNA]</scope>
    <source>
        <strain evidence="8">OB123</strain>
        <tissue evidence="8">Whole animal</tissue>
    </source>
</reference>
<keyword evidence="2" id="KW-0547">Nucleotide-binding</keyword>
<dbReference type="Proteomes" id="UP000051574">
    <property type="component" value="Unassembled WGS sequence"/>
</dbReference>
<dbReference type="CDD" id="cd10422">
    <property type="entry name" value="RNase_Ire1"/>
    <property type="match status" value="1"/>
</dbReference>
<evidence type="ECO:0000256" key="1">
    <source>
        <dbReference type="ARBA" id="ARBA00022729"/>
    </source>
</evidence>
<dbReference type="GO" id="GO:0004521">
    <property type="term" value="F:RNA endonuclease activity"/>
    <property type="evidence" value="ECO:0007669"/>
    <property type="project" value="InterPro"/>
</dbReference>
<evidence type="ECO:0000256" key="4">
    <source>
        <dbReference type="ARBA" id="ARBA00047899"/>
    </source>
</evidence>
<dbReference type="PANTHER" id="PTHR13954:SF6">
    <property type="entry name" value="NON-SPECIFIC SERINE_THREONINE PROTEIN KINASE"/>
    <property type="match status" value="1"/>
</dbReference>
<dbReference type="GO" id="GO:1990604">
    <property type="term" value="C:IRE1-TRAF2-ASK1 complex"/>
    <property type="evidence" value="ECO:0007669"/>
    <property type="project" value="TreeGrafter"/>
</dbReference>
<evidence type="ECO:0000256" key="5">
    <source>
        <dbReference type="ARBA" id="ARBA00048679"/>
    </source>
</evidence>
<dbReference type="GO" id="GO:0070059">
    <property type="term" value="P:intrinsic apoptotic signaling pathway in response to endoplasmic reticulum stress"/>
    <property type="evidence" value="ECO:0007669"/>
    <property type="project" value="TreeGrafter"/>
</dbReference>
<keyword evidence="1" id="KW-0732">Signal</keyword>
<feature type="region of interest" description="Disordered" evidence="6">
    <location>
        <begin position="221"/>
        <end position="324"/>
    </location>
</feature>
<dbReference type="GO" id="GO:0051082">
    <property type="term" value="F:unfolded protein binding"/>
    <property type="evidence" value="ECO:0007669"/>
    <property type="project" value="TreeGrafter"/>
</dbReference>
<dbReference type="InterPro" id="IPR038357">
    <property type="entry name" value="KEN_sf"/>
</dbReference>
<dbReference type="PROSITE" id="PS51392">
    <property type="entry name" value="KEN"/>
    <property type="match status" value="1"/>
</dbReference>
<sequence length="324" mass="38193">LYYYVLSEGDHPFGDALRRQANILSGDFCLEDLKAEPWQIAIQKSLIIALISSEPALRPPCNVVLMHPIFWSTTTLLAFFQDVSDRVEKAEMDDVVLRNLEENCENVVKKDWRFHIDDEVASDLRKYRSYKGESVRDLLRALRNKKHHYRELTPEAQKILGDIPDSFVNYWTSRFPLLLLHTWNALQCVGHEKPFTHYYHPDYKYSLDYATDNMVETGDWEISSGNPLLKESPRRTERKRDVKFRTPQRDRANPMNRDLRRKRYDSLAMNENVGLYRNLRRGSNEDSPQNDNRKEQVVTNRNVTKNRRPNKVPEEPLVWSVNVN</sequence>
<dbReference type="SMART" id="SM00580">
    <property type="entry name" value="PUG"/>
    <property type="match status" value="1"/>
</dbReference>
<dbReference type="InterPro" id="IPR045133">
    <property type="entry name" value="IRE1/2-like"/>
</dbReference>
<dbReference type="GO" id="GO:0036498">
    <property type="term" value="P:IRE1-mediated unfolded protein response"/>
    <property type="evidence" value="ECO:0007669"/>
    <property type="project" value="TreeGrafter"/>
</dbReference>
<dbReference type="PANTHER" id="PTHR13954">
    <property type="entry name" value="IRE1-RELATED"/>
    <property type="match status" value="1"/>
</dbReference>
<proteinExistence type="predicted"/>
<dbReference type="GO" id="GO:0004674">
    <property type="term" value="F:protein serine/threonine kinase activity"/>
    <property type="evidence" value="ECO:0007669"/>
    <property type="project" value="UniProtKB-EC"/>
</dbReference>
<keyword evidence="3" id="KW-0067">ATP-binding</keyword>
<comment type="catalytic activity">
    <reaction evidence="4">
        <text>L-threonyl-[protein] + ATP = O-phospho-L-threonyl-[protein] + ADP + H(+)</text>
        <dbReference type="Rhea" id="RHEA:46608"/>
        <dbReference type="Rhea" id="RHEA-COMP:11060"/>
        <dbReference type="Rhea" id="RHEA-COMP:11605"/>
        <dbReference type="ChEBI" id="CHEBI:15378"/>
        <dbReference type="ChEBI" id="CHEBI:30013"/>
        <dbReference type="ChEBI" id="CHEBI:30616"/>
        <dbReference type="ChEBI" id="CHEBI:61977"/>
        <dbReference type="ChEBI" id="CHEBI:456216"/>
        <dbReference type="EC" id="2.7.11.1"/>
    </reaction>
</comment>
<feature type="domain" description="KEN" evidence="7">
    <location>
        <begin position="73"/>
        <end position="202"/>
    </location>
</feature>
<protein>
    <recommendedName>
        <fullName evidence="7">KEN domain-containing protein</fullName>
    </recommendedName>
</protein>